<dbReference type="Pfam" id="PF10545">
    <property type="entry name" value="MADF_DNA_bdg"/>
    <property type="match status" value="1"/>
</dbReference>
<sequence>MSWSREQCEILIQENQKHPCLYATKSVLYKNRHARQHALEKIEAVLKEVRPSVTINEIKTKFGGLKTNFLNEYKKWNVSRRSGAGDNDDDDSLYKPTIWYFKVMFFLLEHCKVRLAVDSLTEDVETEQEDTERDSQSSEVQEYVVGEDGVLHDAGDENVQSPDMSFQVASPSSSNGFYQPKPKKRKLRQEPVEENLIREASNTLASINQAMKTNQGKNEEDEALAKFIVCKLNQITNEDIRLEVEQEIVECLYRSIKKSRM</sequence>
<dbReference type="PANTHER" id="PTHR21505:SF12">
    <property type="entry name" value="MADF DOMAIN-CONTAINING PROTEIN-RELATED"/>
    <property type="match status" value="1"/>
</dbReference>
<evidence type="ECO:0000259" key="2">
    <source>
        <dbReference type="PROSITE" id="PS51029"/>
    </source>
</evidence>
<dbReference type="PANTHER" id="PTHR21505">
    <property type="entry name" value="MADF DOMAIN-CONTAINING PROTEIN-RELATED"/>
    <property type="match status" value="1"/>
</dbReference>
<dbReference type="InParanoid" id="A0A5N4AMA0"/>
<organism evidence="3 4">
    <name type="scientific">Photinus pyralis</name>
    <name type="common">Common eastern firefly</name>
    <name type="synonym">Lampyris pyralis</name>
    <dbReference type="NCBI Taxonomy" id="7054"/>
    <lineage>
        <taxon>Eukaryota</taxon>
        <taxon>Metazoa</taxon>
        <taxon>Ecdysozoa</taxon>
        <taxon>Arthropoda</taxon>
        <taxon>Hexapoda</taxon>
        <taxon>Insecta</taxon>
        <taxon>Pterygota</taxon>
        <taxon>Neoptera</taxon>
        <taxon>Endopterygota</taxon>
        <taxon>Coleoptera</taxon>
        <taxon>Polyphaga</taxon>
        <taxon>Elateriformia</taxon>
        <taxon>Elateroidea</taxon>
        <taxon>Lampyridae</taxon>
        <taxon>Lampyrinae</taxon>
        <taxon>Photinus</taxon>
    </lineage>
</organism>
<feature type="compositionally biased region" description="Polar residues" evidence="1">
    <location>
        <begin position="158"/>
        <end position="177"/>
    </location>
</feature>
<feature type="domain" description="MADF" evidence="2">
    <location>
        <begin position="10"/>
        <end position="112"/>
    </location>
</feature>
<dbReference type="EMBL" id="VVIM01000006">
    <property type="protein sequence ID" value="KAB0798338.1"/>
    <property type="molecule type" value="Genomic_DNA"/>
</dbReference>
<comment type="caution">
    <text evidence="3">The sequence shown here is derived from an EMBL/GenBank/DDBJ whole genome shotgun (WGS) entry which is preliminary data.</text>
</comment>
<dbReference type="Proteomes" id="UP000327044">
    <property type="component" value="Unassembled WGS sequence"/>
</dbReference>
<feature type="region of interest" description="Disordered" evidence="1">
    <location>
        <begin position="152"/>
        <end position="192"/>
    </location>
</feature>
<dbReference type="OrthoDB" id="9909584at2759"/>
<name>A0A5N4AMA0_PHOPY</name>
<gene>
    <name evidence="3" type="ORF">PPYR_09331</name>
</gene>
<evidence type="ECO:0000256" key="1">
    <source>
        <dbReference type="SAM" id="MobiDB-lite"/>
    </source>
</evidence>
<dbReference type="PROSITE" id="PS51029">
    <property type="entry name" value="MADF"/>
    <property type="match status" value="1"/>
</dbReference>
<protein>
    <recommendedName>
        <fullName evidence="2">MADF domain-containing protein</fullName>
    </recommendedName>
</protein>
<proteinExistence type="predicted"/>
<dbReference type="SMART" id="SM00595">
    <property type="entry name" value="MADF"/>
    <property type="match status" value="1"/>
</dbReference>
<dbReference type="AlphaFoldDB" id="A0A5N4AMA0"/>
<evidence type="ECO:0000313" key="4">
    <source>
        <dbReference type="Proteomes" id="UP000327044"/>
    </source>
</evidence>
<dbReference type="InterPro" id="IPR006578">
    <property type="entry name" value="MADF-dom"/>
</dbReference>
<evidence type="ECO:0000313" key="3">
    <source>
        <dbReference type="EMBL" id="KAB0798338.1"/>
    </source>
</evidence>
<keyword evidence="4" id="KW-1185">Reference proteome</keyword>
<accession>A0A5N4AMA0</accession>
<reference evidence="3 4" key="1">
    <citation type="journal article" date="2018" name="Elife">
        <title>Firefly genomes illuminate parallel origins of bioluminescence in beetles.</title>
        <authorList>
            <person name="Fallon T.R."/>
            <person name="Lower S.E."/>
            <person name="Chang C.H."/>
            <person name="Bessho-Uehara M."/>
            <person name="Martin G.J."/>
            <person name="Bewick A.J."/>
            <person name="Behringer M."/>
            <person name="Debat H.J."/>
            <person name="Wong I."/>
            <person name="Day J.C."/>
            <person name="Suvorov A."/>
            <person name="Silva C.J."/>
            <person name="Stanger-Hall K.F."/>
            <person name="Hall D.W."/>
            <person name="Schmitz R.J."/>
            <person name="Nelson D.R."/>
            <person name="Lewis S.M."/>
            <person name="Shigenobu S."/>
            <person name="Bybee S.M."/>
            <person name="Larracuente A.M."/>
            <person name="Oba Y."/>
            <person name="Weng J.K."/>
        </authorList>
    </citation>
    <scope>NUCLEOTIDE SEQUENCE [LARGE SCALE GENOMIC DNA]</scope>
    <source>
        <strain evidence="3">1611_PpyrPB1</strain>
        <tissue evidence="3">Whole body</tissue>
    </source>
</reference>